<keyword evidence="4" id="KW-1185">Reference proteome</keyword>
<evidence type="ECO:0000313" key="4">
    <source>
        <dbReference type="Proteomes" id="UP000664521"/>
    </source>
</evidence>
<proteinExistence type="predicted"/>
<feature type="transmembrane region" description="Helical" evidence="2">
    <location>
        <begin position="95"/>
        <end position="115"/>
    </location>
</feature>
<keyword evidence="2" id="KW-0812">Transmembrane</keyword>
<evidence type="ECO:0000313" key="3">
    <source>
        <dbReference type="EMBL" id="CAF9938491.1"/>
    </source>
</evidence>
<keyword evidence="1" id="KW-0175">Coiled coil</keyword>
<keyword evidence="2" id="KW-0472">Membrane</keyword>
<keyword evidence="2" id="KW-1133">Transmembrane helix</keyword>
<dbReference type="SUPFAM" id="SSF48371">
    <property type="entry name" value="ARM repeat"/>
    <property type="match status" value="1"/>
</dbReference>
<organism evidence="3 4">
    <name type="scientific">Heterodermia speciosa</name>
    <dbReference type="NCBI Taxonomy" id="116794"/>
    <lineage>
        <taxon>Eukaryota</taxon>
        <taxon>Fungi</taxon>
        <taxon>Dikarya</taxon>
        <taxon>Ascomycota</taxon>
        <taxon>Pezizomycotina</taxon>
        <taxon>Lecanoromycetes</taxon>
        <taxon>OSLEUM clade</taxon>
        <taxon>Lecanoromycetidae</taxon>
        <taxon>Caliciales</taxon>
        <taxon>Physciaceae</taxon>
        <taxon>Heterodermia</taxon>
    </lineage>
</organism>
<name>A0A8H3PCQ8_9LECA</name>
<dbReference type="OrthoDB" id="2549237at2759"/>
<gene>
    <name evidence="3" type="ORF">HETSPECPRED_001091</name>
</gene>
<dbReference type="Proteomes" id="UP000664521">
    <property type="component" value="Unassembled WGS sequence"/>
</dbReference>
<dbReference type="InterPro" id="IPR016024">
    <property type="entry name" value="ARM-type_fold"/>
</dbReference>
<feature type="coiled-coil region" evidence="1">
    <location>
        <begin position="491"/>
        <end position="518"/>
    </location>
</feature>
<evidence type="ECO:0000256" key="2">
    <source>
        <dbReference type="SAM" id="Phobius"/>
    </source>
</evidence>
<dbReference type="EMBL" id="CAJPDS010000114">
    <property type="protein sequence ID" value="CAF9938491.1"/>
    <property type="molecule type" value="Genomic_DNA"/>
</dbReference>
<reference evidence="3" key="1">
    <citation type="submission" date="2021-03" db="EMBL/GenBank/DDBJ databases">
        <authorList>
            <person name="Tagirdzhanova G."/>
        </authorList>
    </citation>
    <scope>NUCLEOTIDE SEQUENCE</scope>
</reference>
<sequence length="1666" mass="188929">MSSKITVLRDARHRELARLYIALREEMADKDITKYVFEAIRNESLSPTVAGTWLTVSQSNEALAEALHQNYSCLVRKFAIKEFGRKMRKSSWTDIWGYLGGIDGIIALFAGFSVLEVKQVATVIGHCSKGQRRPKREQCVQGLLHNLVLYYHKGSGSKSTDERPLLQHYARMVPACSSGFVEEILKQPNNPLLPRLNIAHIMRYHPNLAQQSVFDSISIDLLDDDHRFWSHWPRLIRDVPAGPRDPNGFSPTMQFSLKILDELADDPDAGLPPTVVMGLIAGPLLARALHNRMAAERIPEITRTILKYMERTPKAVEYLLSIQSWRSDLPGIWRWNLPSPGSSVLYVLTRYWSLRGAAADTRTDDVLAQYLSLYGNAPKHEEMLSLIEALYPAASRKHRFELLRLVIRCLSKPSVDVDEVEQLKTLSVEKWSYNLFTAMKRCDAILLLEGLFRAGISSNSLSIEGRTNSILHCPVKLGGREPDLVLFRTYLESGKQDITQTKQKIEELKLKSGHLRNQAERAFFVKSAMFYAIASGSLKLYGEVVRWSRRYIRDPLTAKTIYNTESLLTQEGIDLLSGIKIDEYGRPTLNIGSWRVAEANGILIDLFQIACSALNEPSFYVHDWSAIKSIYGLVVERRMELTSLLQTRSDMSDQILHNAVWKGTIDTLLELERSGCKPENERLLFNFATGPLSHATFSFSFEAEPPSYSSASYRFLDLLAQARDGLWREVRPFNHPAVVSLPRPWPQGLPIQCLNTPFDVGTNKAQGSTPFISSRAAQIVFLSEKYAKATLPVEAETKAAIGLYVDSYNTALQIYAKQLPEGPGRDERIAHAWKHAMSSLADQRPKSKGSRGDVFSKPLQLEGDQRMDEREALWIWRSRFEQALPGLCINMPSFEEESQAYPVISWPSEVSEACEWDPISNQPPATKSRPLPVTVIDCMIGARAGLVDLSKPFEEPQPKTLPFIPQRVWDISATRRDFAGIEEGLIASAMLYVDSTENNAARILARPFPSTDDARYPPLILESDFLLQEELSCVQAIEVLRRLIDRVPSKLLLALSTGVLLTSSKATGSDTTPTTLPTAYQLITLLGKCDRPQIASDLILSAIIDRPDTSSWHRQFLTSTLLSRLSPSQTQEMLKRFAKAIEIKVGEQATSGSQDDKDQKPLVKVTTVKYLAQLLREASFISPNDSLEILTSLFQKITHIDIRVAIVESLLSMLTENVAFESHALIEQIMKALQPVVPIMGRLTERVKFEEEDWAIMKNNDLLPVIEDEDTTPPLFSLFLASATDPKLPESLRRALAREILLPAFEICKANHRRWVEHFLKRKLASKDLEKLASVPPRLGVLSAMFRSIPDLLPVAYFTEWQRCVKANLTPDSHLSMLNQKLVHEAKSEISENTALGRDTEANKHWLQLFDQGTRALERFSLADLLRKENISASSRLSDQTISLLRTLVLEQAHIILEGFERFRSSWTRFLGHLRRGLYGDRDYDQTWYKHCRPILESMIEHIELHRNRPDRREDADCKPSFLPSTFDIRLLLLPVFGEDDHEEFCTAVLKLIQDILDTGRPYHHSLHRIKTEALVSQAHPAQLNVACSLGNLAFSKESVDPPLIDYLRMDMAHWLLRRNERTIRETPELLKKSEKLLAQWRCSRAEEFRTRGFIGFEKVDWGSFD</sequence>
<protein>
    <submittedName>
        <fullName evidence="3">Uncharacterized protein</fullName>
    </submittedName>
</protein>
<accession>A0A8H3PCQ8</accession>
<comment type="caution">
    <text evidence="3">The sequence shown here is derived from an EMBL/GenBank/DDBJ whole genome shotgun (WGS) entry which is preliminary data.</text>
</comment>
<evidence type="ECO:0000256" key="1">
    <source>
        <dbReference type="SAM" id="Coils"/>
    </source>
</evidence>